<dbReference type="Proteomes" id="UP000676885">
    <property type="component" value="Chromosome"/>
</dbReference>
<dbReference type="Gene3D" id="3.50.50.60">
    <property type="entry name" value="FAD/NAD(P)-binding domain"/>
    <property type="match status" value="1"/>
</dbReference>
<dbReference type="SUPFAM" id="SSF51905">
    <property type="entry name" value="FAD/NAD(P)-binding domain"/>
    <property type="match status" value="1"/>
</dbReference>
<protein>
    <submittedName>
        <fullName evidence="1">FAD-binding protein</fullName>
    </submittedName>
</protein>
<sequence>MRRSPTNRRARGQQADAHTEVTAAVIIGCGLTGLAVASELSRQGVESVVLNGLECDGASSLQPAPDPGSLPERTELLRLLRGYAAGHELDIRRGTAARGLDLMRGTGIPAPVSRGLKWAINTKEGVLLADTVVLTGCGQPQLARLIRSLGFASAPQPRSALRGAGLYLVGAGEAISAPTRELVRQAKRAAQDISARNAAHLSSPRLRTFTA</sequence>
<dbReference type="InterPro" id="IPR036188">
    <property type="entry name" value="FAD/NAD-bd_sf"/>
</dbReference>
<dbReference type="RefSeq" id="WP_210226944.1">
    <property type="nucleotide sequence ID" value="NZ_CP076022.1"/>
</dbReference>
<evidence type="ECO:0000313" key="2">
    <source>
        <dbReference type="Proteomes" id="UP000676885"/>
    </source>
</evidence>
<dbReference type="KEGG" id="ajg:KKR91_00720"/>
<gene>
    <name evidence="1" type="ORF">KKR91_00720</name>
</gene>
<accession>A0A975R158</accession>
<organism evidence="1 2">
    <name type="scientific">Arthrobacter jiangjiafuii</name>
    <dbReference type="NCBI Taxonomy" id="2817475"/>
    <lineage>
        <taxon>Bacteria</taxon>
        <taxon>Bacillati</taxon>
        <taxon>Actinomycetota</taxon>
        <taxon>Actinomycetes</taxon>
        <taxon>Micrococcales</taxon>
        <taxon>Micrococcaceae</taxon>
        <taxon>Arthrobacter</taxon>
    </lineage>
</organism>
<evidence type="ECO:0000313" key="1">
    <source>
        <dbReference type="EMBL" id="QWC10218.1"/>
    </source>
</evidence>
<proteinExistence type="predicted"/>
<name>A0A975R158_9MICC</name>
<keyword evidence="2" id="KW-1185">Reference proteome</keyword>
<reference evidence="1 2" key="1">
    <citation type="submission" date="2021-05" db="EMBL/GenBank/DDBJ databases">
        <title>Novel species in genus Arthrobacter.</title>
        <authorList>
            <person name="Zhang G."/>
        </authorList>
    </citation>
    <scope>NUCLEOTIDE SEQUENCE [LARGE SCALE GENOMIC DNA]</scope>
    <source>
        <strain evidence="2">zg-ZUI227</strain>
    </source>
</reference>
<dbReference type="EMBL" id="CP076022">
    <property type="protein sequence ID" value="QWC10218.1"/>
    <property type="molecule type" value="Genomic_DNA"/>
</dbReference>
<dbReference type="AlphaFoldDB" id="A0A975R158"/>